<name>A0A0D7EEI5_RHOPL</name>
<dbReference type="InterPro" id="IPR036286">
    <property type="entry name" value="LexA/Signal_pep-like_sf"/>
</dbReference>
<comment type="caution">
    <text evidence="1">The sequence shown here is derived from an EMBL/GenBank/DDBJ whole genome shotgun (WGS) entry which is preliminary data.</text>
</comment>
<dbReference type="SUPFAM" id="SSF51306">
    <property type="entry name" value="LexA/Signal peptidase"/>
    <property type="match status" value="1"/>
</dbReference>
<sequence>MFFEGTAIDSVHIPAGTYAVRSRTLPTKNSRSETKKAVQTRQRAWLVEVLEKTQLKPTQLAAGANITSTTLTRMLNNEDYSGTLSPETIERIKGAYKVPGPEEFSRSGRSPLIGFTEAARFDVHREKGELGRIVAAILHGHANMYAWRLKTMALEGVGYLSGDIVFVRMLEEGQSPRPQDAVCAHITDYQHGAAETVWRVFDPPFLVGAANDRTAYKPVLVDGDRVKIAGVIEQSYRPHALSTMR</sequence>
<dbReference type="RefSeq" id="WP_044415467.1">
    <property type="nucleotide sequence ID" value="NZ_JXXE01000467.1"/>
</dbReference>
<organism evidence="1 2">
    <name type="scientific">Rhodopseudomonas palustris</name>
    <dbReference type="NCBI Taxonomy" id="1076"/>
    <lineage>
        <taxon>Bacteria</taxon>
        <taxon>Pseudomonadati</taxon>
        <taxon>Pseudomonadota</taxon>
        <taxon>Alphaproteobacteria</taxon>
        <taxon>Hyphomicrobiales</taxon>
        <taxon>Nitrobacteraceae</taxon>
        <taxon>Rhodopseudomonas</taxon>
    </lineage>
</organism>
<protein>
    <submittedName>
        <fullName evidence="1">Uncharacterized protein</fullName>
    </submittedName>
</protein>
<dbReference type="PATRIC" id="fig|1076.23.peg.5074"/>
<dbReference type="AlphaFoldDB" id="A0A0D7EEI5"/>
<proteinExistence type="predicted"/>
<reference evidence="1 2" key="1">
    <citation type="submission" date="2014-11" db="EMBL/GenBank/DDBJ databases">
        <title>Genomics and ecophysiology of heterotrophic nitrogen fixing bacteria isolated from estuarine surface water.</title>
        <authorList>
            <person name="Bentzon-Tilia M."/>
            <person name="Severin I."/>
            <person name="Hansen L.H."/>
            <person name="Riemann L."/>
        </authorList>
    </citation>
    <scope>NUCLEOTIDE SEQUENCE [LARGE SCALE GENOMIC DNA]</scope>
    <source>
        <strain evidence="1 2">BAL398</strain>
    </source>
</reference>
<accession>A0A0D7EEI5</accession>
<dbReference type="OrthoDB" id="8101354at2"/>
<gene>
    <name evidence="1" type="ORF">OO17_21625</name>
</gene>
<evidence type="ECO:0000313" key="2">
    <source>
        <dbReference type="Proteomes" id="UP000032515"/>
    </source>
</evidence>
<dbReference type="EMBL" id="JXXE01000467">
    <property type="protein sequence ID" value="KIZ39061.1"/>
    <property type="molecule type" value="Genomic_DNA"/>
</dbReference>
<evidence type="ECO:0000313" key="1">
    <source>
        <dbReference type="EMBL" id="KIZ39061.1"/>
    </source>
</evidence>
<dbReference type="Proteomes" id="UP000032515">
    <property type="component" value="Unassembled WGS sequence"/>
</dbReference>